<dbReference type="EMBL" id="ABLOJW010000030">
    <property type="protein sequence ID" value="EKT4094507.1"/>
    <property type="molecule type" value="Genomic_DNA"/>
</dbReference>
<name>A0AAI9C5B5_STEMA</name>
<proteinExistence type="predicted"/>
<sequence>MFNEINNQAQPAGLLADRQSVGRRSVRLDAVISGDTLSMPRHRHW</sequence>
<evidence type="ECO:0000313" key="1">
    <source>
        <dbReference type="EMBL" id="EKT4094507.1"/>
    </source>
</evidence>
<protein>
    <submittedName>
        <fullName evidence="1">Uncharacterized protein</fullName>
    </submittedName>
</protein>
<dbReference type="AlphaFoldDB" id="A0AAI9C5B5"/>
<reference evidence="1" key="1">
    <citation type="submission" date="2022-07" db="EMBL/GenBank/DDBJ databases">
        <authorList>
            <consortium name="DAFM: The Division of Animal and Food Microbiology"/>
        </authorList>
    </citation>
    <scope>NUCLEOTIDE SEQUENCE</scope>
    <source>
        <strain evidence="1">19MO01SH01-2</strain>
    </source>
</reference>
<comment type="caution">
    <text evidence="1">The sequence shown here is derived from an EMBL/GenBank/DDBJ whole genome shotgun (WGS) entry which is preliminary data.</text>
</comment>
<gene>
    <name evidence="1" type="ORF">QEG23_004073</name>
</gene>
<accession>A0AAI9C5B5</accession>
<dbReference type="Proteomes" id="UP001218208">
    <property type="component" value="Unassembled WGS sequence"/>
</dbReference>
<evidence type="ECO:0000313" key="2">
    <source>
        <dbReference type="Proteomes" id="UP001218208"/>
    </source>
</evidence>
<organism evidence="1 2">
    <name type="scientific">Stenotrophomonas maltophilia</name>
    <name type="common">Pseudomonas maltophilia</name>
    <name type="synonym">Xanthomonas maltophilia</name>
    <dbReference type="NCBI Taxonomy" id="40324"/>
    <lineage>
        <taxon>Bacteria</taxon>
        <taxon>Pseudomonadati</taxon>
        <taxon>Pseudomonadota</taxon>
        <taxon>Gammaproteobacteria</taxon>
        <taxon>Lysobacterales</taxon>
        <taxon>Lysobacteraceae</taxon>
        <taxon>Stenotrophomonas</taxon>
        <taxon>Stenotrophomonas maltophilia group</taxon>
    </lineage>
</organism>